<evidence type="ECO:0000256" key="1">
    <source>
        <dbReference type="ARBA" id="ARBA00023235"/>
    </source>
</evidence>
<evidence type="ECO:0000313" key="4">
    <source>
        <dbReference type="EMBL" id="MDR4306212.1"/>
    </source>
</evidence>
<dbReference type="InterPro" id="IPR017643">
    <property type="entry name" value="Hydroxypyruvate_isomerase"/>
</dbReference>
<feature type="domain" description="Xylose isomerase-like TIM barrel" evidence="3">
    <location>
        <begin position="21"/>
        <end position="255"/>
    </location>
</feature>
<dbReference type="Gene3D" id="3.20.20.150">
    <property type="entry name" value="Divalent-metal-dependent TIM barrel enzymes"/>
    <property type="match status" value="1"/>
</dbReference>
<dbReference type="Proteomes" id="UP001181622">
    <property type="component" value="Unassembled WGS sequence"/>
</dbReference>
<reference evidence="4" key="1">
    <citation type="submission" date="2020-10" db="EMBL/GenBank/DDBJ databases">
        <authorList>
            <person name="Abbas A."/>
            <person name="Razzaq R."/>
            <person name="Waqas M."/>
            <person name="Abbas N."/>
            <person name="Nielsen T.K."/>
            <person name="Hansen L.H."/>
            <person name="Hussain S."/>
            <person name="Shahid M."/>
        </authorList>
    </citation>
    <scope>NUCLEOTIDE SEQUENCE</scope>
    <source>
        <strain evidence="4">S14</strain>
    </source>
</reference>
<dbReference type="NCBIfam" id="TIGR03234">
    <property type="entry name" value="OH-pyruv-isom"/>
    <property type="match status" value="1"/>
</dbReference>
<dbReference type="PANTHER" id="PTHR43489">
    <property type="entry name" value="ISOMERASE"/>
    <property type="match status" value="1"/>
</dbReference>
<evidence type="ECO:0000256" key="2">
    <source>
        <dbReference type="PIRNR" id="PIRNR006241"/>
    </source>
</evidence>
<dbReference type="PANTHER" id="PTHR43489:SF6">
    <property type="entry name" value="HYDROXYPYRUVATE ISOMERASE-RELATED"/>
    <property type="match status" value="1"/>
</dbReference>
<dbReference type="InterPro" id="IPR053398">
    <property type="entry name" value="HPT_OtnI_isomerases"/>
</dbReference>
<dbReference type="EMBL" id="JADBEO010000010">
    <property type="protein sequence ID" value="MDR4306212.1"/>
    <property type="molecule type" value="Genomic_DNA"/>
</dbReference>
<dbReference type="EC" id="5.3.1.22" evidence="4"/>
<keyword evidence="1 2" id="KW-0413">Isomerase</keyword>
<proteinExistence type="inferred from homology"/>
<comment type="caution">
    <text evidence="4">The sequence shown here is derived from an EMBL/GenBank/DDBJ whole genome shotgun (WGS) entry which is preliminary data.</text>
</comment>
<accession>A0ABU1DDQ8</accession>
<dbReference type="PIRSF" id="PIRSF006241">
    <property type="entry name" value="HyI"/>
    <property type="match status" value="1"/>
</dbReference>
<dbReference type="SUPFAM" id="SSF51658">
    <property type="entry name" value="Xylose isomerase-like"/>
    <property type="match status" value="1"/>
</dbReference>
<dbReference type="RefSeq" id="WP_309389900.1">
    <property type="nucleotide sequence ID" value="NZ_JADBEO010000010.1"/>
</dbReference>
<sequence>MPKFAANVTMLFTELPFLDRFAAARKAGFEAVELQFPYTFEACEIAARLADNGLELVLHNLPPGDWPAGERGIAVLADREAEFQDGVRRAIDYARALGCRQLNCLTGIAPEGVDPARLRALVVENLTYAAAELRRADMRLLIEPLNLRDAPGFYLNRSAQALELIAEIGADNLFLQYDAYHMQVMEGDLARTIEAALDRIGHIQIADNPGRGEPGTGEINYPFLFAHLDAVGYAGWVGAEYLPRGRTEDGLGWLAHARAG</sequence>
<comment type="similarity">
    <text evidence="2">Belongs to the hyi family.</text>
</comment>
<protein>
    <submittedName>
        <fullName evidence="4">Hydroxypyruvate isomerase</fullName>
        <ecNumber evidence="4">5.3.1.22</ecNumber>
    </submittedName>
</protein>
<name>A0ABU1DDQ8_9HYPH</name>
<keyword evidence="5" id="KW-1185">Reference proteome</keyword>
<dbReference type="NCBIfam" id="NF043033">
    <property type="entry name" value="OxoTetrIsom"/>
    <property type="match status" value="1"/>
</dbReference>
<dbReference type="Pfam" id="PF01261">
    <property type="entry name" value="AP_endonuc_2"/>
    <property type="match status" value="1"/>
</dbReference>
<dbReference type="InterPro" id="IPR013022">
    <property type="entry name" value="Xyl_isomerase-like_TIM-brl"/>
</dbReference>
<dbReference type="InterPro" id="IPR026040">
    <property type="entry name" value="HyI-like"/>
</dbReference>
<evidence type="ECO:0000313" key="5">
    <source>
        <dbReference type="Proteomes" id="UP001181622"/>
    </source>
</evidence>
<dbReference type="InterPro" id="IPR036237">
    <property type="entry name" value="Xyl_isomerase-like_sf"/>
</dbReference>
<dbReference type="InterPro" id="IPR050417">
    <property type="entry name" value="Sugar_Epim/Isomerase"/>
</dbReference>
<gene>
    <name evidence="4" type="primary">hyi</name>
    <name evidence="4" type="ORF">IHQ68_06220</name>
</gene>
<dbReference type="GO" id="GO:0008903">
    <property type="term" value="F:hydroxypyruvate isomerase activity"/>
    <property type="evidence" value="ECO:0007669"/>
    <property type="project" value="UniProtKB-EC"/>
</dbReference>
<evidence type="ECO:0000259" key="3">
    <source>
        <dbReference type="Pfam" id="PF01261"/>
    </source>
</evidence>
<organism evidence="4 5">
    <name type="scientific">Chelatococcus sambhunathii</name>
    <dbReference type="NCBI Taxonomy" id="363953"/>
    <lineage>
        <taxon>Bacteria</taxon>
        <taxon>Pseudomonadati</taxon>
        <taxon>Pseudomonadota</taxon>
        <taxon>Alphaproteobacteria</taxon>
        <taxon>Hyphomicrobiales</taxon>
        <taxon>Chelatococcaceae</taxon>
        <taxon>Chelatococcus</taxon>
    </lineage>
</organism>